<keyword evidence="1" id="KW-0472">Membrane</keyword>
<evidence type="ECO:0000313" key="3">
    <source>
        <dbReference type="Proteomes" id="UP000030351"/>
    </source>
</evidence>
<comment type="caution">
    <text evidence="2">The sequence shown here is derived from an EMBL/GenBank/DDBJ whole genome shotgun (WGS) entry which is preliminary data.</text>
</comment>
<evidence type="ECO:0000256" key="1">
    <source>
        <dbReference type="SAM" id="Phobius"/>
    </source>
</evidence>
<keyword evidence="3" id="KW-1185">Reference proteome</keyword>
<evidence type="ECO:0000313" key="2">
    <source>
        <dbReference type="EMBL" id="KGT86267.1"/>
    </source>
</evidence>
<name>A0A0A3YHK6_9GAMM</name>
<reference evidence="2 3" key="1">
    <citation type="submission" date="2014-10" db="EMBL/GenBank/DDBJ databases">
        <title>Genome sequence of Erwinia typographi M043b.</title>
        <authorList>
            <person name="Chan K.-G."/>
            <person name="Tan W.-S."/>
        </authorList>
    </citation>
    <scope>NUCLEOTIDE SEQUENCE [LARGE SCALE GENOMIC DNA]</scope>
    <source>
        <strain evidence="2 3">M043b</strain>
    </source>
</reference>
<sequence>MEPEHFIFGTILAVIVTIVSGIAAVNINDNATIERMVKGGANPIAASCAVNTITESNREICKQSVTQK</sequence>
<dbReference type="AlphaFoldDB" id="A0A0A3YHK6"/>
<dbReference type="Proteomes" id="UP000030351">
    <property type="component" value="Unassembled WGS sequence"/>
</dbReference>
<protein>
    <submittedName>
        <fullName evidence="2">Uncharacterized protein</fullName>
    </submittedName>
</protein>
<dbReference type="STRING" id="371042.NG99_26255"/>
<feature type="transmembrane region" description="Helical" evidence="1">
    <location>
        <begin position="6"/>
        <end position="27"/>
    </location>
</feature>
<gene>
    <name evidence="2" type="ORF">NG99_26255</name>
</gene>
<organism evidence="2 3">
    <name type="scientific">Erwinia typographi</name>
    <dbReference type="NCBI Taxonomy" id="371042"/>
    <lineage>
        <taxon>Bacteria</taxon>
        <taxon>Pseudomonadati</taxon>
        <taxon>Pseudomonadota</taxon>
        <taxon>Gammaproteobacteria</taxon>
        <taxon>Enterobacterales</taxon>
        <taxon>Erwiniaceae</taxon>
        <taxon>Erwinia</taxon>
    </lineage>
</organism>
<accession>A0A0A3YHK6</accession>
<keyword evidence="1" id="KW-0812">Transmembrane</keyword>
<keyword evidence="1" id="KW-1133">Transmembrane helix</keyword>
<proteinExistence type="predicted"/>
<dbReference type="EMBL" id="JRUQ01000105">
    <property type="protein sequence ID" value="KGT86267.1"/>
    <property type="molecule type" value="Genomic_DNA"/>
</dbReference>